<dbReference type="AlphaFoldDB" id="A0A9P5D3A2"/>
<feature type="compositionally biased region" description="Low complexity" evidence="1">
    <location>
        <begin position="282"/>
        <end position="302"/>
    </location>
</feature>
<protein>
    <submittedName>
        <fullName evidence="2">Uncharacterized protein</fullName>
    </submittedName>
</protein>
<evidence type="ECO:0000313" key="2">
    <source>
        <dbReference type="EMBL" id="KAF4120304.1"/>
    </source>
</evidence>
<feature type="compositionally biased region" description="Polar residues" evidence="1">
    <location>
        <begin position="318"/>
        <end position="334"/>
    </location>
</feature>
<feature type="compositionally biased region" description="Polar residues" evidence="1">
    <location>
        <begin position="82"/>
        <end position="95"/>
    </location>
</feature>
<feature type="compositionally biased region" description="Polar residues" evidence="1">
    <location>
        <begin position="256"/>
        <end position="267"/>
    </location>
</feature>
<feature type="compositionally biased region" description="Basic and acidic residues" evidence="1">
    <location>
        <begin position="104"/>
        <end position="115"/>
    </location>
</feature>
<dbReference type="GeneID" id="55969333"/>
<comment type="caution">
    <text evidence="2">The sequence shown here is derived from an EMBL/GenBank/DDBJ whole genome shotgun (WGS) entry which is preliminary data.</text>
</comment>
<feature type="region of interest" description="Disordered" evidence="1">
    <location>
        <begin position="1"/>
        <end position="334"/>
    </location>
</feature>
<feature type="compositionally biased region" description="Basic and acidic residues" evidence="1">
    <location>
        <begin position="1"/>
        <end position="14"/>
    </location>
</feature>
<dbReference type="Proteomes" id="UP000749293">
    <property type="component" value="Unassembled WGS sequence"/>
</dbReference>
<gene>
    <name evidence="2" type="ORF">GMORB2_3105</name>
</gene>
<dbReference type="EMBL" id="JAANYQ010000017">
    <property type="protein sequence ID" value="KAF4120304.1"/>
    <property type="molecule type" value="Genomic_DNA"/>
</dbReference>
<feature type="compositionally biased region" description="Gly residues" evidence="1">
    <location>
        <begin position="148"/>
        <end position="157"/>
    </location>
</feature>
<evidence type="ECO:0000256" key="1">
    <source>
        <dbReference type="SAM" id="MobiDB-lite"/>
    </source>
</evidence>
<organism evidence="2 3">
    <name type="scientific">Geosmithia morbida</name>
    <dbReference type="NCBI Taxonomy" id="1094350"/>
    <lineage>
        <taxon>Eukaryota</taxon>
        <taxon>Fungi</taxon>
        <taxon>Dikarya</taxon>
        <taxon>Ascomycota</taxon>
        <taxon>Pezizomycotina</taxon>
        <taxon>Sordariomycetes</taxon>
        <taxon>Hypocreomycetidae</taxon>
        <taxon>Hypocreales</taxon>
        <taxon>Bionectriaceae</taxon>
        <taxon>Geosmithia</taxon>
    </lineage>
</organism>
<accession>A0A9P5D3A2</accession>
<evidence type="ECO:0000313" key="3">
    <source>
        <dbReference type="Proteomes" id="UP000749293"/>
    </source>
</evidence>
<reference evidence="2" key="1">
    <citation type="submission" date="2020-03" db="EMBL/GenBank/DDBJ databases">
        <title>Site-based positive gene gene selection in Geosmithia morbida across the United States reveals a broad range of putative effectors and factors for local host and environmental adapation.</title>
        <authorList>
            <person name="Onufrak A."/>
            <person name="Murdoch R.W."/>
            <person name="Gazis R."/>
            <person name="Huff M."/>
            <person name="Staton M."/>
            <person name="Klingeman W."/>
            <person name="Hadziabdic D."/>
        </authorList>
    </citation>
    <scope>NUCLEOTIDE SEQUENCE</scope>
    <source>
        <strain evidence="2">1262</strain>
    </source>
</reference>
<dbReference type="RefSeq" id="XP_035318956.1">
    <property type="nucleotide sequence ID" value="XM_035465081.1"/>
</dbReference>
<feature type="compositionally biased region" description="Low complexity" evidence="1">
    <location>
        <begin position="235"/>
        <end position="245"/>
    </location>
</feature>
<feature type="compositionally biased region" description="Low complexity" evidence="1">
    <location>
        <begin position="192"/>
        <end position="206"/>
    </location>
</feature>
<keyword evidence="3" id="KW-1185">Reference proteome</keyword>
<proteinExistence type="predicted"/>
<dbReference type="OrthoDB" id="3357271at2759"/>
<name>A0A9P5D3A2_9HYPO</name>
<sequence>MSKYKDMAKAKWQEKPGGSLRGHVSSLAGRVKPDNSAANNHVARPISELRDPSSFAPPPKRTGSGLAPAPAPTETGKRKTVPSPSKYQDPRTGQSLALYGSTDGIREEEHEHESEQQGQAAPRPYRVNTTGLSTDHLPPPPGRRDGTGGDAAAGAGGLQAIEAAPPPAYETAAAGRPSLPPRLPPRTNTGTAASSMAESPSADSSSRYLNQEAISRLGSAGVSVPGLGIGSQKQTTATATATATATPPPPPPRRPSNQPQGQVNELQNRLARYGISSSNATPQVQQEQQQQPQPAQEQEQGQLSGGTTWAQKQAALRTASSFNKDPSSVSVSDARTAAGTVNNFRQRHGHQVAAGAKNLTFAMPD</sequence>